<dbReference type="GO" id="GO:0070987">
    <property type="term" value="P:error-free translesion synthesis"/>
    <property type="evidence" value="ECO:0007669"/>
    <property type="project" value="TreeGrafter"/>
</dbReference>
<feature type="region of interest" description="Disordered" evidence="13">
    <location>
        <begin position="1412"/>
        <end position="1568"/>
    </location>
</feature>
<dbReference type="CDD" id="cd01701">
    <property type="entry name" value="PolY_Rev1"/>
    <property type="match status" value="1"/>
</dbReference>
<keyword evidence="17" id="KW-1185">Reference proteome</keyword>
<feature type="compositionally biased region" description="Low complexity" evidence="13">
    <location>
        <begin position="455"/>
        <end position="480"/>
    </location>
</feature>
<protein>
    <recommendedName>
        <fullName evidence="3">DNA repair protein REV1</fullName>
    </recommendedName>
</protein>
<evidence type="ECO:0000256" key="8">
    <source>
        <dbReference type="ARBA" id="ARBA00022763"/>
    </source>
</evidence>
<feature type="compositionally biased region" description="Low complexity" evidence="13">
    <location>
        <begin position="137"/>
        <end position="147"/>
    </location>
</feature>
<name>A0AAN8KP20_9TELE</name>
<dbReference type="InterPro" id="IPR017961">
    <property type="entry name" value="DNA_pol_Y-fam_little_finger"/>
</dbReference>
<dbReference type="PROSITE" id="PS50172">
    <property type="entry name" value="BRCT"/>
    <property type="match status" value="1"/>
</dbReference>
<feature type="compositionally biased region" description="Polar residues" evidence="13">
    <location>
        <begin position="786"/>
        <end position="798"/>
    </location>
</feature>
<feature type="compositionally biased region" description="Polar residues" evidence="13">
    <location>
        <begin position="896"/>
        <end position="908"/>
    </location>
</feature>
<dbReference type="Gene3D" id="6.10.250.1630">
    <property type="match status" value="2"/>
</dbReference>
<evidence type="ECO:0000313" key="17">
    <source>
        <dbReference type="Proteomes" id="UP001356427"/>
    </source>
</evidence>
<feature type="region of interest" description="Disordered" evidence="13">
    <location>
        <begin position="182"/>
        <end position="801"/>
    </location>
</feature>
<dbReference type="GO" id="GO:0017125">
    <property type="term" value="F:deoxycytidyl transferase activity"/>
    <property type="evidence" value="ECO:0007669"/>
    <property type="project" value="TreeGrafter"/>
</dbReference>
<dbReference type="Gene3D" id="3.40.50.10190">
    <property type="entry name" value="BRCT domain"/>
    <property type="match status" value="1"/>
</dbReference>
<feature type="compositionally biased region" description="Pro residues" evidence="13">
    <location>
        <begin position="248"/>
        <end position="286"/>
    </location>
</feature>
<feature type="compositionally biased region" description="Low complexity" evidence="13">
    <location>
        <begin position="326"/>
        <end position="340"/>
    </location>
</feature>
<evidence type="ECO:0000256" key="11">
    <source>
        <dbReference type="ARBA" id="ARBA00023204"/>
    </source>
</evidence>
<dbReference type="Gene3D" id="6.10.250.1490">
    <property type="match status" value="1"/>
</dbReference>
<evidence type="ECO:0000256" key="13">
    <source>
        <dbReference type="SAM" id="MobiDB-lite"/>
    </source>
</evidence>
<keyword evidence="6" id="KW-0548">Nucleotidyltransferase</keyword>
<dbReference type="Pfam" id="PF14377">
    <property type="entry name" value="UBM"/>
    <property type="match status" value="2"/>
</dbReference>
<dbReference type="Gene3D" id="3.30.1490.100">
    <property type="entry name" value="DNA polymerase, Y-family, little finger domain"/>
    <property type="match status" value="1"/>
</dbReference>
<dbReference type="Pfam" id="PF18876">
    <property type="entry name" value="AFF4_CHD"/>
    <property type="match status" value="1"/>
</dbReference>
<evidence type="ECO:0000256" key="10">
    <source>
        <dbReference type="ARBA" id="ARBA00023125"/>
    </source>
</evidence>
<dbReference type="PANTHER" id="PTHR45990">
    <property type="entry name" value="DNA REPAIR PROTEIN REV1"/>
    <property type="match status" value="1"/>
</dbReference>
<keyword evidence="12" id="KW-0539">Nucleus</keyword>
<evidence type="ECO:0000256" key="5">
    <source>
        <dbReference type="ARBA" id="ARBA00022679"/>
    </source>
</evidence>
<dbReference type="InterPro" id="IPR025527">
    <property type="entry name" value="HUWE1/Rev1_UBM"/>
</dbReference>
<feature type="compositionally biased region" description="Basic and acidic residues" evidence="13">
    <location>
        <begin position="675"/>
        <end position="688"/>
    </location>
</feature>
<dbReference type="GO" id="GO:0042276">
    <property type="term" value="P:error-prone translesion synthesis"/>
    <property type="evidence" value="ECO:0007669"/>
    <property type="project" value="TreeGrafter"/>
</dbReference>
<feature type="compositionally biased region" description="Polar residues" evidence="13">
    <location>
        <begin position="2289"/>
        <end position="2298"/>
    </location>
</feature>
<feature type="region of interest" description="Disordered" evidence="13">
    <location>
        <begin position="82"/>
        <end position="161"/>
    </location>
</feature>
<accession>A0AAN8KP20</accession>
<dbReference type="SUPFAM" id="SSF56672">
    <property type="entry name" value="DNA/RNA polymerases"/>
    <property type="match status" value="1"/>
</dbReference>
<dbReference type="InterPro" id="IPR038401">
    <property type="entry name" value="Rev1_C_sf"/>
</dbReference>
<dbReference type="InterPro" id="IPR047346">
    <property type="entry name" value="Rev1_UBM1/2"/>
</dbReference>
<gene>
    <name evidence="16" type="ORF">J4Q44_G00370400</name>
</gene>
<dbReference type="Proteomes" id="UP001356427">
    <property type="component" value="Unassembled WGS sequence"/>
</dbReference>
<dbReference type="PANTHER" id="PTHR45990:SF1">
    <property type="entry name" value="DNA REPAIR PROTEIN REV1"/>
    <property type="match status" value="1"/>
</dbReference>
<dbReference type="Gene3D" id="3.40.1170.60">
    <property type="match status" value="2"/>
</dbReference>
<dbReference type="Pfam" id="PF21999">
    <property type="entry name" value="IMS_HHH_1"/>
    <property type="match status" value="1"/>
</dbReference>
<feature type="domain" description="BRCT" evidence="14">
    <location>
        <begin position="1305"/>
        <end position="1392"/>
    </location>
</feature>
<dbReference type="CDD" id="cd17719">
    <property type="entry name" value="BRCT_Rev1"/>
    <property type="match status" value="1"/>
</dbReference>
<evidence type="ECO:0000259" key="15">
    <source>
        <dbReference type="PROSITE" id="PS50173"/>
    </source>
</evidence>
<reference evidence="16 17" key="1">
    <citation type="submission" date="2021-04" db="EMBL/GenBank/DDBJ databases">
        <authorList>
            <person name="De Guttry C."/>
            <person name="Zahm M."/>
            <person name="Klopp C."/>
            <person name="Cabau C."/>
            <person name="Louis A."/>
            <person name="Berthelot C."/>
            <person name="Parey E."/>
            <person name="Roest Crollius H."/>
            <person name="Montfort J."/>
            <person name="Robinson-Rechavi M."/>
            <person name="Bucao C."/>
            <person name="Bouchez O."/>
            <person name="Gislard M."/>
            <person name="Lluch J."/>
            <person name="Milhes M."/>
            <person name="Lampietro C."/>
            <person name="Lopez Roques C."/>
            <person name="Donnadieu C."/>
            <person name="Braasch I."/>
            <person name="Desvignes T."/>
            <person name="Postlethwait J."/>
            <person name="Bobe J."/>
            <person name="Wedekind C."/>
            <person name="Guiguen Y."/>
        </authorList>
    </citation>
    <scope>NUCLEOTIDE SEQUENCE [LARGE SCALE GENOMIC DNA]</scope>
    <source>
        <strain evidence="16">Cs_M1</strain>
        <tissue evidence="16">Blood</tissue>
    </source>
</reference>
<evidence type="ECO:0000256" key="4">
    <source>
        <dbReference type="ARBA" id="ARBA00022634"/>
    </source>
</evidence>
<dbReference type="InterPro" id="IPR043502">
    <property type="entry name" value="DNA/RNA_pol_sf"/>
</dbReference>
<feature type="region of interest" description="Disordered" evidence="13">
    <location>
        <begin position="2289"/>
        <end position="2351"/>
    </location>
</feature>
<dbReference type="Pfam" id="PF11799">
    <property type="entry name" value="IMS_C"/>
    <property type="match status" value="1"/>
</dbReference>
<feature type="compositionally biased region" description="Low complexity" evidence="13">
    <location>
        <begin position="502"/>
        <end position="526"/>
    </location>
</feature>
<feature type="compositionally biased region" description="Pro residues" evidence="13">
    <location>
        <begin position="710"/>
        <end position="723"/>
    </location>
</feature>
<keyword evidence="5" id="KW-0808">Transferase</keyword>
<feature type="compositionally biased region" description="Low complexity" evidence="13">
    <location>
        <begin position="43"/>
        <end position="60"/>
    </location>
</feature>
<dbReference type="Pfam" id="PF16589">
    <property type="entry name" value="BRCT_2"/>
    <property type="match status" value="1"/>
</dbReference>
<keyword evidence="4" id="KW-0237">DNA synthesis</keyword>
<keyword evidence="7" id="KW-0479">Metal-binding</keyword>
<dbReference type="Gene3D" id="1.10.150.20">
    <property type="entry name" value="5' to 3' exonuclease, C-terminal subdomain"/>
    <property type="match status" value="1"/>
</dbReference>
<feature type="compositionally biased region" description="Basic and acidic residues" evidence="13">
    <location>
        <begin position="550"/>
        <end position="617"/>
    </location>
</feature>
<dbReference type="InterPro" id="IPR043640">
    <property type="entry name" value="AF4/FMR2_CHD"/>
</dbReference>
<evidence type="ECO:0000256" key="2">
    <source>
        <dbReference type="ARBA" id="ARBA00010945"/>
    </source>
</evidence>
<evidence type="ECO:0000256" key="12">
    <source>
        <dbReference type="ARBA" id="ARBA00023242"/>
    </source>
</evidence>
<feature type="compositionally biased region" description="Basic and acidic residues" evidence="13">
    <location>
        <begin position="195"/>
        <end position="227"/>
    </location>
</feature>
<dbReference type="FunFam" id="3.30.70.270:FF:000005">
    <property type="entry name" value="DNA repair protein REV1"/>
    <property type="match status" value="1"/>
</dbReference>
<feature type="compositionally biased region" description="Low complexity" evidence="13">
    <location>
        <begin position="936"/>
        <end position="945"/>
    </location>
</feature>
<feature type="compositionally biased region" description="Low complexity" evidence="13">
    <location>
        <begin position="1143"/>
        <end position="1160"/>
    </location>
</feature>
<dbReference type="FunFam" id="1.20.58.1280:FF:000001">
    <property type="entry name" value="DNA repair protein REV1"/>
    <property type="match status" value="1"/>
</dbReference>
<feature type="compositionally biased region" description="Low complexity" evidence="13">
    <location>
        <begin position="724"/>
        <end position="739"/>
    </location>
</feature>
<dbReference type="InterPro" id="IPR043128">
    <property type="entry name" value="Rev_trsase/Diguanyl_cyclase"/>
</dbReference>
<feature type="compositionally biased region" description="Basic and acidic residues" evidence="13">
    <location>
        <begin position="486"/>
        <end position="495"/>
    </location>
</feature>
<dbReference type="Gene3D" id="1.20.58.1280">
    <property type="entry name" value="DNA repair protein Rev1, C-terminal domain"/>
    <property type="match status" value="1"/>
</dbReference>
<evidence type="ECO:0000256" key="7">
    <source>
        <dbReference type="ARBA" id="ARBA00022723"/>
    </source>
</evidence>
<feature type="compositionally biased region" description="Polar residues" evidence="13">
    <location>
        <begin position="1558"/>
        <end position="1568"/>
    </location>
</feature>
<feature type="compositionally biased region" description="Low complexity" evidence="13">
    <location>
        <begin position="287"/>
        <end position="297"/>
    </location>
</feature>
<feature type="region of interest" description="Disordered" evidence="13">
    <location>
        <begin position="1600"/>
        <end position="1782"/>
    </location>
</feature>
<evidence type="ECO:0000256" key="9">
    <source>
        <dbReference type="ARBA" id="ARBA00022842"/>
    </source>
</evidence>
<dbReference type="Pfam" id="PF16727">
    <property type="entry name" value="REV1_C"/>
    <property type="match status" value="1"/>
</dbReference>
<dbReference type="FunFam" id="3.30.1490.100:FF:000001">
    <property type="entry name" value="DNA repair protein REV1"/>
    <property type="match status" value="1"/>
</dbReference>
<dbReference type="SUPFAM" id="SSF100879">
    <property type="entry name" value="Lesion bypass DNA polymerase (Y-family), little finger domain"/>
    <property type="match status" value="1"/>
</dbReference>
<feature type="compositionally biased region" description="Polar residues" evidence="13">
    <location>
        <begin position="1413"/>
        <end position="1423"/>
    </location>
</feature>
<dbReference type="GO" id="GO:0006281">
    <property type="term" value="P:DNA repair"/>
    <property type="evidence" value="ECO:0007669"/>
    <property type="project" value="UniProtKB-KW"/>
</dbReference>
<dbReference type="SMART" id="SM00292">
    <property type="entry name" value="BRCT"/>
    <property type="match status" value="1"/>
</dbReference>
<keyword evidence="11" id="KW-0234">DNA repair</keyword>
<evidence type="ECO:0000256" key="1">
    <source>
        <dbReference type="ARBA" id="ARBA00004123"/>
    </source>
</evidence>
<feature type="domain" description="UmuC" evidence="15">
    <location>
        <begin position="1852"/>
        <end position="2093"/>
    </location>
</feature>
<dbReference type="InterPro" id="IPR036420">
    <property type="entry name" value="BRCT_dom_sf"/>
</dbReference>
<dbReference type="GO" id="GO:0003887">
    <property type="term" value="F:DNA-directed DNA polymerase activity"/>
    <property type="evidence" value="ECO:0007669"/>
    <property type="project" value="InterPro"/>
</dbReference>
<proteinExistence type="inferred from homology"/>
<feature type="compositionally biased region" description="Polar residues" evidence="13">
    <location>
        <begin position="414"/>
        <end position="425"/>
    </location>
</feature>
<dbReference type="CDD" id="cd12145">
    <property type="entry name" value="Rev1_C"/>
    <property type="match status" value="1"/>
</dbReference>
<dbReference type="GO" id="GO:0005634">
    <property type="term" value="C:nucleus"/>
    <property type="evidence" value="ECO:0007669"/>
    <property type="project" value="UniProtKB-SubCell"/>
</dbReference>
<dbReference type="Pfam" id="PF00817">
    <property type="entry name" value="IMS"/>
    <property type="match status" value="1"/>
</dbReference>
<dbReference type="PROSITE" id="PS50173">
    <property type="entry name" value="UMUC"/>
    <property type="match status" value="1"/>
</dbReference>
<feature type="compositionally biased region" description="Polar residues" evidence="13">
    <location>
        <begin position="2305"/>
        <end position="2316"/>
    </location>
</feature>
<feature type="compositionally biased region" description="Basic and acidic residues" evidence="13">
    <location>
        <begin position="2386"/>
        <end position="2395"/>
    </location>
</feature>
<comment type="subcellular location">
    <subcellularLocation>
        <location evidence="1">Nucleus</location>
    </subcellularLocation>
</comment>
<dbReference type="CDD" id="cd19318">
    <property type="entry name" value="Rev1_UBM2"/>
    <property type="match status" value="1"/>
</dbReference>
<feature type="compositionally biased region" description="Low complexity" evidence="13">
    <location>
        <begin position="305"/>
        <end position="315"/>
    </location>
</feature>
<comment type="similarity">
    <text evidence="2">Belongs to the DNA polymerase type-Y family.</text>
</comment>
<feature type="region of interest" description="Disordered" evidence="13">
    <location>
        <begin position="931"/>
        <end position="958"/>
    </location>
</feature>
<feature type="compositionally biased region" description="Low complexity" evidence="13">
    <location>
        <begin position="1468"/>
        <end position="1487"/>
    </location>
</feature>
<sequence length="2684" mass="297005">MPTVLRDKEKLSNVWSLLRCAFQDINHPGCPSNPQEVARPRASSTTLKKQSSTLLSTSNLRGMTHPHLAPQKFMLADDLKLSSDDEDADKGPQRSAPWVGNNSLSEQHTHTHGGRVRHSSSDSSVSDSYSELEEESSSQCSLSSSPETHSDPGTPTDAQALDCTKETYHSFTTQWQLDKWLKKVPKKSSSCDQDPSNHDHAQRATEHRSPSPDPHRAPSPSRSREDYSPSQSPVPSPRFNYSPRHSPRPSPGYSPCPSPCPSPSPSPRHSPIPSPVPSVCPSPCPSPRASCSPSSIPRHPPRSPSPSLTHSSPRRYPQVRSPYQESLRPPTRPSLTTSPSHRPKIRPWIAPVPSTEPKSKPRHSPYPQPPLQHNSRPKPTQSQPVPTPKTTAKAAPALSTELSHRHKHRPRPSPNSSPKLHSQPSSKHDRTLAPKSQHLSTSGQRPKESSRHSHNSNSNPRPRFGPSLTTRLSTSLSPTPRVKHLPATDHSRETSSRVGHCSKSSPKPHSQPKSKASSGPRARSSPSPRPKVKSREAPAPHPKLPQKKPQSRERKQEVDNQRETHAPERQVDRQTEGKGENEVERQAEKQGERQGGKQKERKGERQGERRLAEEQLLRRPWVQSSEEEEEEDIEERKRRREEREREEKRKRRRKEQQQQQRGEWQAVQPKQRPHTNSERRRHPIDPQRHGTNKKRKSEEEEERQSQQDPSPLPSPSSPTPVVPPTDSSSSSSSSSLVSDSEPDLTPNVTKVQADSTSSQRPIPRRGYQGPGRPADSRPRVLYPRRTTASNPGQGQEIQGKQKLYTLVPFGRSEQAADSHRGLRNLVVQIDLSLLDRVPDTTTGTRASHKHSSSSSSKQKEAMRHLCIPETEGGDSKRKRKSENGVQHHKESKRSNSHTNDPSTHTESTTQRRLDPHSDTRHNWFLEDYLDSKRPMSPLSPLSDTPDPTKPPIKAQHPEPKMEVECCVGVSGQPQPKCESWGPPLRRAGGQRGTVPNHEPPHHAEYYMHEAKRMKHRADAMVDKLGKAVNYVDAALSFMECGKAMEEGPLEAKSPYTMYAETVELIRYAMRLKSHSGPGARQEDQQLAVLCFRCLALLYWQMFRLKKDHALKYSKALLDYFKSSPKVPTTPPIWSDSGKGTGGPPSSLSPSPSALTLGSHTSSSPSSLISIPQRIHQMAANHLNITNSVLYSYEYWEVADSLARDNKEFFNYLNTLSGPLTLHSSITHAVQYTRQALQWIRISANHKIKSVKERKGFLSMSRDGRRKRDRDDNGWASRGGYMAAKVSKLDEQFKMDAPREKQKDGACSSIFTGVAIYVNGYTDPTADELRRLMMLHGGQFHMYYSRSKTTHIIATNLPNSKIQELRDKKVIRPEWITDSIKAGHLLSYLQYQLYAKQKGLSFPSVCVRQGQEAAGTSSGETQPSHGLPVPSLNNLIPGHNNPAPSLGKPSHSHLHTDNLLPQHNPLAGHLNPQPSHSLPLPSHLYPQSRHLSPGRGFLSPFSSNHLYSDPGHIPHHPPSQGQPKQGCIRPLAPANTHPQTPDPIPAHPSDEHSKPGHAQPQSSPSFSNHLQHSYRDLDFRLNGSLLTSYDKTRTAQINWVQDGGIEDPCPVRPPRGAKDPPLTNGHTHPVNGALKPLDLSPNPTRPTTDRALNLDSKSTGVSVSLHPASPLSNSSLKSDPPKLLHSPPRNPTPPLVSHYRHHAQLANEQRPKPPPPTYQEATAASASRPLDLPPPKPCQSDSPPEKPLPLANPNPSPSPVRLNGSHHNAFSPNPAPLETNHQSSLAKTGGIISEYYSHSRLHHISTWRSEFSEYVNTLQSTRRATGATFPGTDRLRCQRREGSSAAPGPQSCILHVDMDCFFVSVGIRHRPALKGKPVAVTSNCGPGRVAQRAGVDCQLELQYYQRKYSHAGVSERKDGDLEEMTAAESHVSHGNGMDLDTTSLSMAEIASCSYEARQAGVRNGMFFGQAKQLCPSLQSVPYDFQAYKEVALAMYETLASYTHNIEALSCDEALVDGSALLAELGVTPEELASAIRTDVRERTGCTASVGMGSNILLARMATRKAKPDGQYLLRSEEVDDFIRDHTVTSLPGVGRSMGGKLASLGVRSCGDLQQVSLQRLQKEFGPRTGQTLFRFCRGLDDRPVRSEKERKSVSAEMNYNIRFTQVDEAESFLTNLSMEVQKRLQGVGLRGRRLTLKVMVRKVGAPVEPSKYGGHGICDNLARSVTLAQPTDSGQLIASEVIKLFHAMRLEVQDLRGVGLQVQLLEGAHSAPHGPKTRSIRDMLLAQRPPTQHNHTDSLPNAPVADSTTNQEKNSSARVPPPFSTLRPPSPADPIPGTSKEEPPPPTRTPNHVRTRLNISIEVPSPSQVDRSVLDALPAELRKQVERSWTHRDAEGSHNGSHHRPSSPHPSSPLSSPSSPLLPSSPPPPAALPVGTLVLQIPNQPGQTGSTGIILELPDFSQVDPEVFAALPRELQEELRSAYGRRETAQAQGIMAEQRNPLLQLKQVGVGAGRVKRRYKKKNANSSPAKKGPSPLKKPHPPGNSPAKALQHSLRPRDLSSGLKLENGPSTSSLKQDVPETLSKFTPRPEPTLAGACDFTDIRTLLREWVTTISEPMEEDILQVVKYCTDLIEDKDLEKLDLVIKYMKRLMQQSVESVWSMAFDFILDNVQVVVQQTYGSTLKII</sequence>
<feature type="compositionally biased region" description="Polar residues" evidence="13">
    <location>
        <begin position="746"/>
        <end position="760"/>
    </location>
</feature>
<keyword evidence="10" id="KW-0238">DNA-binding</keyword>
<dbReference type="InterPro" id="IPR001126">
    <property type="entry name" value="UmuC"/>
</dbReference>
<dbReference type="GO" id="GO:0003684">
    <property type="term" value="F:damaged DNA binding"/>
    <property type="evidence" value="ECO:0007669"/>
    <property type="project" value="InterPro"/>
</dbReference>
<dbReference type="FunFam" id="3.40.50.10190:FF:000009">
    <property type="entry name" value="DNA repair protein REV1"/>
    <property type="match status" value="1"/>
</dbReference>
<evidence type="ECO:0000256" key="3">
    <source>
        <dbReference type="ARBA" id="ARBA00020399"/>
    </source>
</evidence>
<evidence type="ECO:0000313" key="16">
    <source>
        <dbReference type="EMBL" id="KAK6292456.1"/>
    </source>
</evidence>
<feature type="compositionally biased region" description="Polar residues" evidence="13">
    <location>
        <begin position="371"/>
        <end position="384"/>
    </location>
</feature>
<feature type="compositionally biased region" description="Basic and acidic residues" evidence="13">
    <location>
        <begin position="909"/>
        <end position="919"/>
    </location>
</feature>
<dbReference type="GO" id="GO:0046872">
    <property type="term" value="F:metal ion binding"/>
    <property type="evidence" value="ECO:0007669"/>
    <property type="project" value="UniProtKB-KW"/>
</dbReference>
<organism evidence="16 17">
    <name type="scientific">Coregonus suidteri</name>
    <dbReference type="NCBI Taxonomy" id="861788"/>
    <lineage>
        <taxon>Eukaryota</taxon>
        <taxon>Metazoa</taxon>
        <taxon>Chordata</taxon>
        <taxon>Craniata</taxon>
        <taxon>Vertebrata</taxon>
        <taxon>Euteleostomi</taxon>
        <taxon>Actinopterygii</taxon>
        <taxon>Neopterygii</taxon>
        <taxon>Teleostei</taxon>
        <taxon>Protacanthopterygii</taxon>
        <taxon>Salmoniformes</taxon>
        <taxon>Salmonidae</taxon>
        <taxon>Coregoninae</taxon>
        <taxon>Coregonus</taxon>
    </lineage>
</organism>
<feature type="region of interest" description="Disordered" evidence="13">
    <location>
        <begin position="27"/>
        <end position="65"/>
    </location>
</feature>
<dbReference type="InterPro" id="IPR031991">
    <property type="entry name" value="Rev1_C"/>
</dbReference>
<keyword evidence="8" id="KW-0227">DNA damage</keyword>
<feature type="compositionally biased region" description="Pro residues" evidence="13">
    <location>
        <begin position="2318"/>
        <end position="2333"/>
    </location>
</feature>
<feature type="region of interest" description="Disordered" evidence="13">
    <location>
        <begin position="1124"/>
        <end position="1160"/>
    </location>
</feature>
<feature type="region of interest" description="Disordered" evidence="13">
    <location>
        <begin position="2386"/>
        <end position="2428"/>
    </location>
</feature>
<feature type="region of interest" description="Disordered" evidence="13">
    <location>
        <begin position="2512"/>
        <end position="2588"/>
    </location>
</feature>
<comment type="caution">
    <text evidence="16">The sequence shown here is derived from an EMBL/GenBank/DDBJ whole genome shotgun (WGS) entry which is preliminary data.</text>
</comment>
<dbReference type="EMBL" id="JAGTTL010000038">
    <property type="protein sequence ID" value="KAK6292456.1"/>
    <property type="molecule type" value="Genomic_DNA"/>
</dbReference>
<dbReference type="InterPro" id="IPR053848">
    <property type="entry name" value="IMS_HHH_1"/>
</dbReference>
<feature type="compositionally biased region" description="Pro residues" evidence="13">
    <location>
        <begin position="1744"/>
        <end position="1757"/>
    </location>
</feature>
<feature type="compositionally biased region" description="Low complexity" evidence="13">
    <location>
        <begin position="2411"/>
        <end position="2421"/>
    </location>
</feature>
<feature type="compositionally biased region" description="Low complexity" evidence="13">
    <location>
        <begin position="388"/>
        <end position="397"/>
    </location>
</feature>
<dbReference type="SUPFAM" id="SSF52113">
    <property type="entry name" value="BRCT domain"/>
    <property type="match status" value="1"/>
</dbReference>
<feature type="compositionally biased region" description="Basic residues" evidence="13">
    <location>
        <begin position="2513"/>
        <end position="2522"/>
    </location>
</feature>
<evidence type="ECO:0000256" key="6">
    <source>
        <dbReference type="ARBA" id="ARBA00022695"/>
    </source>
</evidence>
<dbReference type="InterPro" id="IPR036775">
    <property type="entry name" value="DNA_pol_Y-fam_lit_finger_sf"/>
</dbReference>
<keyword evidence="9" id="KW-0460">Magnesium</keyword>
<evidence type="ECO:0000259" key="14">
    <source>
        <dbReference type="PROSITE" id="PS50172"/>
    </source>
</evidence>
<dbReference type="FunFam" id="3.40.1170.60:FF:000005">
    <property type="entry name" value="DNA repair protein REV1"/>
    <property type="match status" value="1"/>
</dbReference>
<dbReference type="InterPro" id="IPR001357">
    <property type="entry name" value="BRCT_dom"/>
</dbReference>
<feature type="region of interest" description="Disordered" evidence="13">
    <location>
        <begin position="840"/>
        <end position="919"/>
    </location>
</feature>
<dbReference type="Gene3D" id="3.30.70.270">
    <property type="match status" value="2"/>
</dbReference>